<dbReference type="Gene3D" id="3.10.20.30">
    <property type="match status" value="1"/>
</dbReference>
<dbReference type="AlphaFoldDB" id="A0A0F8V0J0"/>
<comment type="subunit">
    <text evidence="5">Monomer.</text>
</comment>
<keyword evidence="10" id="KW-1185">Reference proteome</keyword>
<dbReference type="InterPro" id="IPR031167">
    <property type="entry name" value="G_OBG"/>
</dbReference>
<dbReference type="PROSITE" id="PS51880">
    <property type="entry name" value="TGS"/>
    <property type="match status" value="1"/>
</dbReference>
<dbReference type="Pfam" id="PF17832">
    <property type="entry name" value="Pre-PUA"/>
    <property type="match status" value="1"/>
</dbReference>
<dbReference type="GO" id="GO:0003723">
    <property type="term" value="F:RNA binding"/>
    <property type="evidence" value="ECO:0007669"/>
    <property type="project" value="InterPro"/>
</dbReference>
<dbReference type="InterPro" id="IPR027417">
    <property type="entry name" value="P-loop_NTPase"/>
</dbReference>
<dbReference type="GO" id="GO:0005524">
    <property type="term" value="F:ATP binding"/>
    <property type="evidence" value="ECO:0007669"/>
    <property type="project" value="UniProtKB-UniRule"/>
</dbReference>
<feature type="domain" description="OBG-type G" evidence="7">
    <location>
        <begin position="21"/>
        <end position="284"/>
    </location>
</feature>
<dbReference type="FunFam" id="1.10.150.300:FF:000001">
    <property type="entry name" value="Ribosome-binding ATPase YchF"/>
    <property type="match status" value="1"/>
</dbReference>
<dbReference type="Proteomes" id="UP000034291">
    <property type="component" value="Unassembled WGS sequence"/>
</dbReference>
<dbReference type="CDD" id="cd04867">
    <property type="entry name" value="TGS_YchF_OLA1"/>
    <property type="match status" value="1"/>
</dbReference>
<dbReference type="HAMAP" id="MF_00944">
    <property type="entry name" value="YchF_OLA1_ATPase"/>
    <property type="match status" value="1"/>
</dbReference>
<feature type="compositionally biased region" description="Polar residues" evidence="6">
    <location>
        <begin position="440"/>
        <end position="456"/>
    </location>
</feature>
<evidence type="ECO:0000259" key="8">
    <source>
        <dbReference type="PROSITE" id="PS51880"/>
    </source>
</evidence>
<dbReference type="CDD" id="cd11609">
    <property type="entry name" value="MCT1_N"/>
    <property type="match status" value="1"/>
</dbReference>
<evidence type="ECO:0000313" key="9">
    <source>
        <dbReference type="EMBL" id="KKK25283.1"/>
    </source>
</evidence>
<dbReference type="SUPFAM" id="SSF81271">
    <property type="entry name" value="TGS-like"/>
    <property type="match status" value="1"/>
</dbReference>
<dbReference type="Gene3D" id="1.10.150.300">
    <property type="entry name" value="TGS-like domain"/>
    <property type="match status" value="1"/>
</dbReference>
<feature type="domain" description="TGS" evidence="8">
    <location>
        <begin position="306"/>
        <end position="389"/>
    </location>
</feature>
<dbReference type="Gene3D" id="3.40.50.300">
    <property type="entry name" value="P-loop containing nucleotide triphosphate hydrolases"/>
    <property type="match status" value="1"/>
</dbReference>
<keyword evidence="4 5" id="KW-0067">ATP-binding</keyword>
<feature type="compositionally biased region" description="Basic and acidic residues" evidence="6">
    <location>
        <begin position="424"/>
        <end position="439"/>
    </location>
</feature>
<feature type="region of interest" description="Disordered" evidence="6">
    <location>
        <begin position="422"/>
        <end position="456"/>
    </location>
</feature>
<evidence type="ECO:0000313" key="10">
    <source>
        <dbReference type="Proteomes" id="UP000034291"/>
    </source>
</evidence>
<dbReference type="PROSITE" id="PS51710">
    <property type="entry name" value="G_OBG"/>
    <property type="match status" value="1"/>
</dbReference>
<feature type="binding site" evidence="5">
    <location>
        <begin position="30"/>
        <end position="35"/>
    </location>
    <ligand>
        <name>ATP</name>
        <dbReference type="ChEBI" id="CHEBI:30616"/>
    </ligand>
</feature>
<accession>A0A0F8V0J0</accession>
<dbReference type="SUPFAM" id="SSF52540">
    <property type="entry name" value="P-loop containing nucleoside triphosphate hydrolases"/>
    <property type="match status" value="1"/>
</dbReference>
<dbReference type="InterPro" id="IPR004396">
    <property type="entry name" value="ATPase_YchF/OLA1"/>
</dbReference>
<dbReference type="Pfam" id="PF01926">
    <property type="entry name" value="MMR_HSR1"/>
    <property type="match status" value="1"/>
</dbReference>
<dbReference type="InterPro" id="IPR004095">
    <property type="entry name" value="TGS"/>
</dbReference>
<dbReference type="Pfam" id="PF01472">
    <property type="entry name" value="PUA"/>
    <property type="match status" value="1"/>
</dbReference>
<dbReference type="InterPro" id="IPR012675">
    <property type="entry name" value="Beta-grasp_dom_sf"/>
</dbReference>
<dbReference type="CDD" id="cd01900">
    <property type="entry name" value="YchF"/>
    <property type="match status" value="1"/>
</dbReference>
<dbReference type="InterPro" id="IPR015947">
    <property type="entry name" value="PUA-like_sf"/>
</dbReference>
<gene>
    <name evidence="9" type="ORF">ARAM_000695</name>
</gene>
<dbReference type="PANTHER" id="PTHR23305:SF11">
    <property type="entry name" value="OBG-LIKE ATPASE 1"/>
    <property type="match status" value="1"/>
</dbReference>
<dbReference type="SMART" id="SM00359">
    <property type="entry name" value="PUA"/>
    <property type="match status" value="1"/>
</dbReference>
<keyword evidence="5" id="KW-0378">Hydrolase</keyword>
<dbReference type="InterPro" id="IPR041706">
    <property type="entry name" value="YchF_N"/>
</dbReference>
<sequence length="619" mass="68426">MPPKKAAVQEKVLLGRPGNNLKSGIVGLANVGKSTLFQAITKSNLGNPANFPYATIDPEEARVIVPDERFDWLCQHYKPKSEVPANLTVYDIAGLTRGASTGAGLGNAFLSHIRAVDAIFQVVRCFDDAEIIHVEGDVDPVRDLVIISEELRIKDIEFVEKALENLQKQTRRGGQSLEMKKLREEEATVTKILEYLKSGKDVRHGDWSPKEVEVINPLFLLTAKPVVFLINLSEKDYIRKKNKYIPKVMEWIKTNAPDDAILPISASFEERLTRFETEAEALEECKNVGASSGLPKAITQMRTALNLASFFTTGVDEVRQWTIRKGVKAPSAAGVIHTDFEKTFIQVIVYNYSTLKELGDEGAVKAAGKVMTKGKDYVVEDGDVLLIKAGAARANFQTRDRIPRDITPRKRSFKYPYNQQADTMFKKEKGQQETAEKSANEATTASIPPSNRSKVKSSVQRALRQKLIEAHPKCEPYIDEILPKKAQLDAVKLTTLYTIDSTPLFYQPLDGPPIPHLKLLHAFPDILPSIQIDRGAIRFVLSGATLMAPGLTSPGGRLPDAEHALEKGTVVAVRAEGKEEICMVGALKLSTEEMKAKGKGVVIDDGHYLGDGLWKMTLD</sequence>
<comment type="similarity">
    <text evidence="5">Belongs to the TRAFAC class OBG-HflX-like GTPase superfamily. OBG GTPase family. YchF/OLA1 subfamily.</text>
</comment>
<evidence type="ECO:0000256" key="5">
    <source>
        <dbReference type="HAMAP-Rule" id="MF_03167"/>
    </source>
</evidence>
<keyword evidence="3 5" id="KW-0547">Nucleotide-binding</keyword>
<dbReference type="OrthoDB" id="424823at2759"/>
<feature type="binding site" evidence="5">
    <location>
        <position position="232"/>
    </location>
    <ligand>
        <name>ATP</name>
        <dbReference type="ChEBI" id="CHEBI:30616"/>
    </ligand>
</feature>
<dbReference type="EMBL" id="JZBS01000798">
    <property type="protein sequence ID" value="KKK25283.1"/>
    <property type="molecule type" value="Genomic_DNA"/>
</dbReference>
<dbReference type="InterPro" id="IPR002478">
    <property type="entry name" value="PUA"/>
</dbReference>
<dbReference type="NCBIfam" id="TIGR00451">
    <property type="entry name" value="unchar_dom_2"/>
    <property type="match status" value="1"/>
</dbReference>
<dbReference type="InterPro" id="IPR004521">
    <property type="entry name" value="Uncharacterised_CHP00451"/>
</dbReference>
<dbReference type="InterPro" id="IPR013029">
    <property type="entry name" value="YchF_C"/>
</dbReference>
<evidence type="ECO:0000256" key="2">
    <source>
        <dbReference type="ARBA" id="ARBA00022490"/>
    </source>
</evidence>
<comment type="subcellular location">
    <subcellularLocation>
        <location evidence="1 5">Cytoplasm</location>
    </subcellularLocation>
</comment>
<organism evidence="9 10">
    <name type="scientific">Aspergillus rambellii</name>
    <dbReference type="NCBI Taxonomy" id="308745"/>
    <lineage>
        <taxon>Eukaryota</taxon>
        <taxon>Fungi</taxon>
        <taxon>Dikarya</taxon>
        <taxon>Ascomycota</taxon>
        <taxon>Pezizomycotina</taxon>
        <taxon>Eurotiomycetes</taxon>
        <taxon>Eurotiomycetidae</taxon>
        <taxon>Eurotiales</taxon>
        <taxon>Aspergillaceae</taxon>
        <taxon>Aspergillus</taxon>
        <taxon>Aspergillus subgen. Nidulantes</taxon>
    </lineage>
</organism>
<dbReference type="PROSITE" id="PS50890">
    <property type="entry name" value="PUA"/>
    <property type="match status" value="1"/>
</dbReference>
<dbReference type="PRINTS" id="PR00326">
    <property type="entry name" value="GTP1OBG"/>
</dbReference>
<evidence type="ECO:0000256" key="6">
    <source>
        <dbReference type="SAM" id="MobiDB-lite"/>
    </source>
</evidence>
<comment type="caution">
    <text evidence="9">The sequence shown here is derived from an EMBL/GenBank/DDBJ whole genome shotgun (WGS) entry which is preliminary data.</text>
</comment>
<keyword evidence="2 5" id="KW-0963">Cytoplasm</keyword>
<dbReference type="GO" id="GO:0043023">
    <property type="term" value="F:ribosomal large subunit binding"/>
    <property type="evidence" value="ECO:0007669"/>
    <property type="project" value="UniProtKB-UniRule"/>
</dbReference>
<dbReference type="Gene3D" id="3.10.400.20">
    <property type="match status" value="1"/>
</dbReference>
<evidence type="ECO:0000259" key="7">
    <source>
        <dbReference type="PROSITE" id="PS51710"/>
    </source>
</evidence>
<dbReference type="GO" id="GO:0016887">
    <property type="term" value="F:ATP hydrolysis activity"/>
    <property type="evidence" value="ECO:0007669"/>
    <property type="project" value="UniProtKB-UniRule"/>
</dbReference>
<dbReference type="InterPro" id="IPR012676">
    <property type="entry name" value="TGS-like"/>
</dbReference>
<evidence type="ECO:0000256" key="4">
    <source>
        <dbReference type="ARBA" id="ARBA00022840"/>
    </source>
</evidence>
<dbReference type="NCBIfam" id="TIGR00092">
    <property type="entry name" value="redox-regulated ATPase YchF"/>
    <property type="match status" value="1"/>
</dbReference>
<dbReference type="GO" id="GO:0005737">
    <property type="term" value="C:cytoplasm"/>
    <property type="evidence" value="ECO:0007669"/>
    <property type="project" value="UniProtKB-SubCell"/>
</dbReference>
<dbReference type="CDD" id="cd21155">
    <property type="entry name" value="PUA_MCTS-1-like"/>
    <property type="match status" value="1"/>
</dbReference>
<protein>
    <recommendedName>
        <fullName evidence="5">Obg-like ATPase 1</fullName>
    </recommendedName>
</protein>
<dbReference type="PANTHER" id="PTHR23305">
    <property type="entry name" value="OBG GTPASE FAMILY"/>
    <property type="match status" value="1"/>
</dbReference>
<dbReference type="InterPro" id="IPR041366">
    <property type="entry name" value="Pre-PUA"/>
</dbReference>
<dbReference type="GO" id="GO:0005525">
    <property type="term" value="F:GTP binding"/>
    <property type="evidence" value="ECO:0007669"/>
    <property type="project" value="InterPro"/>
</dbReference>
<evidence type="ECO:0000256" key="1">
    <source>
        <dbReference type="ARBA" id="ARBA00004496"/>
    </source>
</evidence>
<proteinExistence type="inferred from homology"/>
<dbReference type="InterPro" id="IPR006073">
    <property type="entry name" value="GTP-bd"/>
</dbReference>
<dbReference type="FunFam" id="3.10.20.30:FF:000001">
    <property type="entry name" value="Ribosome-binding ATPase YchF"/>
    <property type="match status" value="1"/>
</dbReference>
<dbReference type="SUPFAM" id="SSF88697">
    <property type="entry name" value="PUA domain-like"/>
    <property type="match status" value="1"/>
</dbReference>
<dbReference type="InterPro" id="IPR023192">
    <property type="entry name" value="TGS-like_dom_sf"/>
</dbReference>
<comment type="function">
    <text evidence="5">Hydrolyzes ATP, and can also hydrolyze GTP with lower efficiency. Has lower affinity for GTP.</text>
</comment>
<name>A0A0F8V0J0_9EURO</name>
<dbReference type="STRING" id="308745.A0A0F8V0J0"/>
<reference evidence="9 10" key="1">
    <citation type="submission" date="2015-02" db="EMBL/GenBank/DDBJ databases">
        <title>Draft Genome Sequences of Two Closely-Related Aflatoxigenic Aspergillus Species Obtained from the Cote d'Ivoire.</title>
        <authorList>
            <person name="Moore G.G."/>
            <person name="Beltz S.B."/>
            <person name="Mack B.M."/>
        </authorList>
    </citation>
    <scope>NUCLEOTIDE SEQUENCE [LARGE SCALE GENOMIC DNA]</scope>
    <source>
        <strain evidence="9 10">SRRC1468</strain>
    </source>
</reference>
<evidence type="ECO:0000256" key="3">
    <source>
        <dbReference type="ARBA" id="ARBA00022741"/>
    </source>
</evidence>
<dbReference type="Pfam" id="PF06071">
    <property type="entry name" value="YchF-GTPase_C"/>
    <property type="match status" value="1"/>
</dbReference>